<evidence type="ECO:0000256" key="1">
    <source>
        <dbReference type="ARBA" id="ARBA00022670"/>
    </source>
</evidence>
<dbReference type="eggNOG" id="arCOG02833">
    <property type="taxonomic scope" value="Archaea"/>
</dbReference>
<dbReference type="OrthoDB" id="350578at2157"/>
<evidence type="ECO:0000313" key="6">
    <source>
        <dbReference type="EMBL" id="SHK67943.1"/>
    </source>
</evidence>
<dbReference type="SUPFAM" id="SSF50494">
    <property type="entry name" value="Trypsin-like serine proteases"/>
    <property type="match status" value="1"/>
</dbReference>
<evidence type="ECO:0000313" key="5">
    <source>
        <dbReference type="EMBL" id="EFW93882.1"/>
    </source>
</evidence>
<evidence type="ECO:0000256" key="3">
    <source>
        <dbReference type="SAM" id="MobiDB-lite"/>
    </source>
</evidence>
<gene>
    <name evidence="6" type="ORF">SAMN05444342_2082</name>
    <name evidence="5" type="ORF">ZOD2009_02025</name>
</gene>
<evidence type="ECO:0000256" key="4">
    <source>
        <dbReference type="SAM" id="Phobius"/>
    </source>
</evidence>
<dbReference type="MEROPS" id="S01.494"/>
<dbReference type="Proteomes" id="UP000003751">
    <property type="component" value="Unassembled WGS sequence"/>
</dbReference>
<keyword evidence="8" id="KW-1185">Reference proteome</keyword>
<dbReference type="PANTHER" id="PTHR43343">
    <property type="entry name" value="PEPTIDASE S12"/>
    <property type="match status" value="1"/>
</dbReference>
<dbReference type="EMBL" id="AEMG01000002">
    <property type="protein sequence ID" value="EFW93882.1"/>
    <property type="molecule type" value="Genomic_DNA"/>
</dbReference>
<dbReference type="PRINTS" id="PR00834">
    <property type="entry name" value="PROTEASES2C"/>
</dbReference>
<dbReference type="AlphaFoldDB" id="E7QN87"/>
<proteinExistence type="predicted"/>
<dbReference type="Proteomes" id="UP000184203">
    <property type="component" value="Unassembled WGS sequence"/>
</dbReference>
<dbReference type="Pfam" id="PF13365">
    <property type="entry name" value="Trypsin_2"/>
    <property type="match status" value="1"/>
</dbReference>
<dbReference type="PATRIC" id="fig|797209.4.peg.394"/>
<dbReference type="GO" id="GO:0006508">
    <property type="term" value="P:proteolysis"/>
    <property type="evidence" value="ECO:0007669"/>
    <property type="project" value="UniProtKB-KW"/>
</dbReference>
<dbReference type="InterPro" id="IPR051201">
    <property type="entry name" value="Chloro_Bact_Ser_Proteases"/>
</dbReference>
<dbReference type="InterPro" id="IPR001940">
    <property type="entry name" value="Peptidase_S1C"/>
</dbReference>
<dbReference type="STRING" id="797209.GCA_000376445_01809"/>
<evidence type="ECO:0000313" key="7">
    <source>
        <dbReference type="Proteomes" id="UP000003751"/>
    </source>
</evidence>
<accession>E7QN87</accession>
<dbReference type="GO" id="GO:0004252">
    <property type="term" value="F:serine-type endopeptidase activity"/>
    <property type="evidence" value="ECO:0007669"/>
    <property type="project" value="InterPro"/>
</dbReference>
<organism evidence="5 7">
    <name type="scientific">Haladaptatus paucihalophilus DX253</name>
    <dbReference type="NCBI Taxonomy" id="797209"/>
    <lineage>
        <taxon>Archaea</taxon>
        <taxon>Methanobacteriati</taxon>
        <taxon>Methanobacteriota</taxon>
        <taxon>Stenosarchaea group</taxon>
        <taxon>Halobacteria</taxon>
        <taxon>Halobacteriales</taxon>
        <taxon>Haladaptataceae</taxon>
        <taxon>Haladaptatus</taxon>
    </lineage>
</organism>
<dbReference type="EMBL" id="FRAN01000002">
    <property type="protein sequence ID" value="SHK67943.1"/>
    <property type="molecule type" value="Genomic_DNA"/>
</dbReference>
<feature type="compositionally biased region" description="Polar residues" evidence="3">
    <location>
        <begin position="257"/>
        <end position="286"/>
    </location>
</feature>
<keyword evidence="4" id="KW-0472">Membrane</keyword>
<reference evidence="8" key="2">
    <citation type="submission" date="2016-11" db="EMBL/GenBank/DDBJ databases">
        <authorList>
            <person name="Varghese N."/>
            <person name="Submissions S."/>
        </authorList>
    </citation>
    <scope>NUCLEOTIDE SEQUENCE [LARGE SCALE GENOMIC DNA]</scope>
    <source>
        <strain evidence="8">DX253</strain>
    </source>
</reference>
<dbReference type="InterPro" id="IPR009003">
    <property type="entry name" value="Peptidase_S1_PA"/>
</dbReference>
<evidence type="ECO:0000313" key="8">
    <source>
        <dbReference type="Proteomes" id="UP000184203"/>
    </source>
</evidence>
<dbReference type="RefSeq" id="WP_007976523.1">
    <property type="nucleotide sequence ID" value="NZ_AEMG01000002.1"/>
</dbReference>
<reference evidence="5 7" key="1">
    <citation type="journal article" date="2014" name="ISME J.">
        <title>Trehalose/2-sulfotrehalose biosynthesis and glycine-betaine uptake are widely spread mechanisms for osmoadaptation in the Halobacteriales.</title>
        <authorList>
            <person name="Youssef N.H."/>
            <person name="Savage-Ashlock K.N."/>
            <person name="McCully A.L."/>
            <person name="Luedtke B."/>
            <person name="Shaw E.I."/>
            <person name="Hoff W.D."/>
            <person name="Elshahed M.S."/>
        </authorList>
    </citation>
    <scope>NUCLEOTIDE SEQUENCE [LARGE SCALE GENOMIC DNA]</scope>
    <source>
        <strain evidence="5 7">DX253</strain>
    </source>
</reference>
<feature type="transmembrane region" description="Helical" evidence="4">
    <location>
        <begin position="12"/>
        <end position="32"/>
    </location>
</feature>
<keyword evidence="4" id="KW-1133">Transmembrane helix</keyword>
<dbReference type="Gene3D" id="2.40.10.120">
    <property type="match status" value="1"/>
</dbReference>
<protein>
    <submittedName>
        <fullName evidence="5">Serine proteinase</fullName>
    </submittedName>
    <submittedName>
        <fullName evidence="6">Trypsin-like peptidase domain-containing protein</fullName>
    </submittedName>
</protein>
<sequence length="286" mass="29574">MGTRPLPPSRTLTVAIVSVAAVLLVTASWGVVPSWGTVASNGTVRAQGTQGAEQSTCDFSSLYDRSIDSVVSVGVETPRSEGEGSGFVYELTEGVGYVVTNQHVVAQATRLRVQFDRGQWRRATVVGAAPKRDLAVLRVQNVPSYVESLSLAEQRAEPGQSVAALGSPLGLQGTITQGVVSGVNRTLPSQHGATISGVVQTDAAINPGNSGGPLVNCNGRVVGVNTAGIVGGENLGFAIPASALRETVPPLVDGSRQKNQSEISMRSPSSVSTSLMGSRTSRTPLR</sequence>
<keyword evidence="1" id="KW-0645">Protease</keyword>
<keyword evidence="4" id="KW-0812">Transmembrane</keyword>
<keyword evidence="2" id="KW-0378">Hydrolase</keyword>
<name>E7QN87_HALPU</name>
<feature type="region of interest" description="Disordered" evidence="3">
    <location>
        <begin position="250"/>
        <end position="286"/>
    </location>
</feature>
<dbReference type="PANTHER" id="PTHR43343:SF3">
    <property type="entry name" value="PROTEASE DO-LIKE 8, CHLOROPLASTIC"/>
    <property type="match status" value="1"/>
</dbReference>
<reference evidence="6" key="3">
    <citation type="submission" date="2016-11" db="EMBL/GenBank/DDBJ databases">
        <authorList>
            <person name="Jaros S."/>
            <person name="Januszkiewicz K."/>
            <person name="Wedrychowicz H."/>
        </authorList>
    </citation>
    <scope>NUCLEOTIDE SEQUENCE [LARGE SCALE GENOMIC DNA]</scope>
    <source>
        <strain evidence="6">DX253</strain>
    </source>
</reference>
<evidence type="ECO:0000256" key="2">
    <source>
        <dbReference type="ARBA" id="ARBA00022801"/>
    </source>
</evidence>